<dbReference type="AlphaFoldDB" id="A0A167K5W1"/>
<keyword evidence="2" id="KW-1185">Reference proteome</keyword>
<sequence length="176" mass="20274">MASSSRSNTIYLKLYLRRRSGVIDRQSSKILFIFCGNRTDPKALVQKWSFGNGLFHSHWEDEVDNPLLLDGIESAVYGMVDHRFVEDRESELRTLIAVPDKDQQAARNAWLNWLEEAVEEGKRAAAERGISIATLRAEIEEDNEIGWFNNYFKNYAEDTIKILQKKGILVPLRTRA</sequence>
<evidence type="ECO:0000313" key="2">
    <source>
        <dbReference type="Proteomes" id="UP000076863"/>
    </source>
</evidence>
<protein>
    <submittedName>
        <fullName evidence="1">Uncharacterized protein</fullName>
    </submittedName>
</protein>
<comment type="caution">
    <text evidence="1">The sequence shown here is derived from an EMBL/GenBank/DDBJ whole genome shotgun (WGS) entry which is preliminary data.</text>
</comment>
<proteinExistence type="predicted"/>
<dbReference type="OrthoDB" id="4859511at2759"/>
<reference evidence="1 2" key="1">
    <citation type="journal article" date="2016" name="Genome Biol. Evol.">
        <title>Divergent and convergent evolution of fungal pathogenicity.</title>
        <authorList>
            <person name="Shang Y."/>
            <person name="Xiao G."/>
            <person name="Zheng P."/>
            <person name="Cen K."/>
            <person name="Zhan S."/>
            <person name="Wang C."/>
        </authorList>
    </citation>
    <scope>NUCLEOTIDE SEQUENCE [LARGE SCALE GENOMIC DNA]</scope>
    <source>
        <strain evidence="1 2">RCEF 3172</strain>
    </source>
</reference>
<gene>
    <name evidence="1" type="ORF">BBO_01206</name>
</gene>
<dbReference type="Proteomes" id="UP000076863">
    <property type="component" value="Unassembled WGS sequence"/>
</dbReference>
<accession>A0A167K5W1</accession>
<dbReference type="EMBL" id="AZHA01000002">
    <property type="protein sequence ID" value="OAA51259.1"/>
    <property type="molecule type" value="Genomic_DNA"/>
</dbReference>
<name>A0A167K5W1_9HYPO</name>
<evidence type="ECO:0000313" key="1">
    <source>
        <dbReference type="EMBL" id="OAA51259.1"/>
    </source>
</evidence>
<organism evidence="1 2">
    <name type="scientific">Beauveria brongniartii RCEF 3172</name>
    <dbReference type="NCBI Taxonomy" id="1081107"/>
    <lineage>
        <taxon>Eukaryota</taxon>
        <taxon>Fungi</taxon>
        <taxon>Dikarya</taxon>
        <taxon>Ascomycota</taxon>
        <taxon>Pezizomycotina</taxon>
        <taxon>Sordariomycetes</taxon>
        <taxon>Hypocreomycetidae</taxon>
        <taxon>Hypocreales</taxon>
        <taxon>Cordycipitaceae</taxon>
        <taxon>Beauveria</taxon>
        <taxon>Beauveria brongniartii</taxon>
    </lineage>
</organism>